<evidence type="ECO:0000256" key="1">
    <source>
        <dbReference type="ARBA" id="ARBA00022553"/>
    </source>
</evidence>
<dbReference type="InterPro" id="IPR036034">
    <property type="entry name" value="PDZ_sf"/>
</dbReference>
<dbReference type="EMBL" id="JAUCMX010000001">
    <property type="protein sequence ID" value="KAK3557625.1"/>
    <property type="molecule type" value="Genomic_DNA"/>
</dbReference>
<dbReference type="Pfam" id="PF00619">
    <property type="entry name" value="CARD"/>
    <property type="match status" value="1"/>
</dbReference>
<keyword evidence="2 3" id="KW-0175">Coiled coil</keyword>
<evidence type="ECO:0000259" key="6">
    <source>
        <dbReference type="PROSITE" id="PS50209"/>
    </source>
</evidence>
<feature type="coiled-coil region" evidence="3">
    <location>
        <begin position="325"/>
        <end position="442"/>
    </location>
</feature>
<dbReference type="PROSITE" id="PS50209">
    <property type="entry name" value="CARD"/>
    <property type="match status" value="1"/>
</dbReference>
<dbReference type="PANTHER" id="PTHR14559:SF1">
    <property type="entry name" value="CASPASE RECRUITMENT DOMAIN-CONTAINING PROTEIN 14"/>
    <property type="match status" value="1"/>
</dbReference>
<dbReference type="FunFam" id="1.10.533.10:FF:000003">
    <property type="entry name" value="Caspase recruitment domain family, member 11"/>
    <property type="match status" value="1"/>
</dbReference>
<dbReference type="PROSITE" id="PS50106">
    <property type="entry name" value="PDZ"/>
    <property type="match status" value="1"/>
</dbReference>
<dbReference type="GO" id="GO:0005737">
    <property type="term" value="C:cytoplasm"/>
    <property type="evidence" value="ECO:0007669"/>
    <property type="project" value="TreeGrafter"/>
</dbReference>
<gene>
    <name evidence="7" type="ORF">QTP70_031154</name>
</gene>
<name>A0AAE0RM51_9TELE</name>
<sequence length="1089" mass="124882">MNGAMYREILSKNLLPSARALKMKRGWVFQHDNDPKHTARATKEWLRKKHFKVLEWPSQSPDLNPIENLWRELKIRVAQRQPQNITALEEICMEEWAKLPATCVVIMSDMAHEPPDFKDMGEEELWDVINDNRHAISLGVRPCVLIPYLRQARVLSDMDEDEILTCIRLRNRSMRTSYMLDLLRIQGRNGAVALLEGLMIHYPVLYTKVTGRKPSTEPSRFSGLIKYSELTEYLVRAVTGMQKELQAERQEAALQRSQCCSLQSELARVTQEAEEQKNLQTEHTRLLKSHTDMHRDLLKLKDEKCDLYVRYAAAVEEKSEVNIRCRDLTLQVYQLQCELRKAQTETEFEKQRSVKRASSIDTQELRDEIITLRRQLQQAENITPAHQEILAQDLAEARDRRSELAEELRRLQDDNESLTRERDELLEEKDCLSLQLQKLSLDCEMYQQKSSAFQTQFSELQAERDRAYLSRDEAQVQIACSLAEKDTLRAQLVELQEEIFTLRAQKMQRNSSQDSERSISWDSGRDMSCESPLSSPMHRPRLRRMNAVPPGFSNSFEYYKQYIDDGFNSTRSSLAEPPCADSMRRRFGGPEFSDHSLDMMEGSFCMLSLEPDSDLHKDFSGKGKTSPLSPAPDFEGTTSVSRASAPPFLVRSRPQAVRITGRALTLSFQGEALLSQLEVIGGNKTGVFIHSVTLGSPAHSVGISPGAQILEVKFQTEQRALRMHLEDSTMEEALWALGQVKGTCSLSLRPKQDAYQNLLQELKIREVTSGDSFYVRVNMSLPGCGAEMLSVTCNDILHVTNSHYGSDGYWWASHVHGCQLMDLKSGRVPNFYRAQSQLIRAIEDLSFQHQAPRRVERKQKAVRVVSTARQGRNPLWVSVEEDNNTNSSNDEGKPTSMSLMPYTLVTPHYPPVCRPVLLLPTILRGIVHKRLAEQKGYQLCEPETLSDSEHAVQMQKGEILEECEPNTHSCYTVQGVEKIMKRGTHCVLPLGLDCVRRLHRAEIFPIIIFIGYTEGSARKFKQKLRQNYITESQLLECSWNEEPLLDKLPCLYRSVPPESWNDTKSLLDNLQHIVQEEQRKIVWVEPDLW</sequence>
<dbReference type="InterPro" id="IPR001315">
    <property type="entry name" value="CARD"/>
</dbReference>
<dbReference type="Gene3D" id="3.40.50.300">
    <property type="entry name" value="P-loop containing nucleotide triphosphate hydrolases"/>
    <property type="match status" value="1"/>
</dbReference>
<dbReference type="Gene3D" id="2.30.30.40">
    <property type="entry name" value="SH3 Domains"/>
    <property type="match status" value="1"/>
</dbReference>
<dbReference type="GO" id="GO:0042981">
    <property type="term" value="P:regulation of apoptotic process"/>
    <property type="evidence" value="ECO:0007669"/>
    <property type="project" value="InterPro"/>
</dbReference>
<dbReference type="SUPFAM" id="SSF50156">
    <property type="entry name" value="PDZ domain-like"/>
    <property type="match status" value="1"/>
</dbReference>
<dbReference type="Proteomes" id="UP001274896">
    <property type="component" value="Unassembled WGS sequence"/>
</dbReference>
<evidence type="ECO:0000313" key="7">
    <source>
        <dbReference type="EMBL" id="KAK3557625.1"/>
    </source>
</evidence>
<dbReference type="Pfam" id="PF13358">
    <property type="entry name" value="DDE_3"/>
    <property type="match status" value="1"/>
</dbReference>
<proteinExistence type="predicted"/>
<dbReference type="SUPFAM" id="SSF47986">
    <property type="entry name" value="DEATH domain"/>
    <property type="match status" value="1"/>
</dbReference>
<dbReference type="CDD" id="cd06736">
    <property type="entry name" value="PDZ_CARD11_CARD14-like"/>
    <property type="match status" value="1"/>
</dbReference>
<evidence type="ECO:0008006" key="9">
    <source>
        <dbReference type="Google" id="ProtNLM"/>
    </source>
</evidence>
<keyword evidence="8" id="KW-1185">Reference proteome</keyword>
<dbReference type="GO" id="GO:0050700">
    <property type="term" value="F:CARD domain binding"/>
    <property type="evidence" value="ECO:0007669"/>
    <property type="project" value="TreeGrafter"/>
</dbReference>
<accession>A0AAE0RM51</accession>
<dbReference type="InterPro" id="IPR038717">
    <property type="entry name" value="Tc1-like_DDE_dom"/>
</dbReference>
<dbReference type="AlphaFoldDB" id="A0AAE0RM51"/>
<keyword evidence="1" id="KW-0597">Phosphoprotein</keyword>
<feature type="compositionally biased region" description="Basic and acidic residues" evidence="4">
    <location>
        <begin position="514"/>
        <end position="528"/>
    </location>
</feature>
<feature type="domain" description="PDZ" evidence="5">
    <location>
        <begin position="677"/>
        <end position="752"/>
    </location>
</feature>
<dbReference type="Gene3D" id="1.10.533.10">
    <property type="entry name" value="Death Domain, Fas"/>
    <property type="match status" value="1"/>
</dbReference>
<dbReference type="GO" id="GO:0003676">
    <property type="term" value="F:nucleic acid binding"/>
    <property type="evidence" value="ECO:0007669"/>
    <property type="project" value="InterPro"/>
</dbReference>
<dbReference type="InterPro" id="IPR027417">
    <property type="entry name" value="P-loop_NTPase"/>
</dbReference>
<dbReference type="InterPro" id="IPR036397">
    <property type="entry name" value="RNaseH_sf"/>
</dbReference>
<evidence type="ECO:0000256" key="3">
    <source>
        <dbReference type="SAM" id="Coils"/>
    </source>
</evidence>
<dbReference type="PANTHER" id="PTHR14559">
    <property type="entry name" value="CASPASE RECRUITMENT DOMAIN FAMILY"/>
    <property type="match status" value="1"/>
</dbReference>
<evidence type="ECO:0000259" key="5">
    <source>
        <dbReference type="PROSITE" id="PS50106"/>
    </source>
</evidence>
<feature type="domain" description="CARD" evidence="6">
    <location>
        <begin position="121"/>
        <end position="213"/>
    </location>
</feature>
<feature type="region of interest" description="Disordered" evidence="4">
    <location>
        <begin position="507"/>
        <end position="538"/>
    </location>
</feature>
<comment type="caution">
    <text evidence="7">The sequence shown here is derived from an EMBL/GenBank/DDBJ whole genome shotgun (WGS) entry which is preliminary data.</text>
</comment>
<dbReference type="InterPro" id="IPR011029">
    <property type="entry name" value="DEATH-like_dom_sf"/>
</dbReference>
<evidence type="ECO:0000256" key="4">
    <source>
        <dbReference type="SAM" id="MobiDB-lite"/>
    </source>
</evidence>
<dbReference type="SUPFAM" id="SSF52540">
    <property type="entry name" value="P-loop containing nucleoside triphosphate hydrolases"/>
    <property type="match status" value="1"/>
</dbReference>
<organism evidence="7 8">
    <name type="scientific">Hemibagrus guttatus</name>
    <dbReference type="NCBI Taxonomy" id="175788"/>
    <lineage>
        <taxon>Eukaryota</taxon>
        <taxon>Metazoa</taxon>
        <taxon>Chordata</taxon>
        <taxon>Craniata</taxon>
        <taxon>Vertebrata</taxon>
        <taxon>Euteleostomi</taxon>
        <taxon>Actinopterygii</taxon>
        <taxon>Neopterygii</taxon>
        <taxon>Teleostei</taxon>
        <taxon>Ostariophysi</taxon>
        <taxon>Siluriformes</taxon>
        <taxon>Bagridae</taxon>
        <taxon>Hemibagrus</taxon>
    </lineage>
</organism>
<dbReference type="Gene3D" id="3.30.420.10">
    <property type="entry name" value="Ribonuclease H-like superfamily/Ribonuclease H"/>
    <property type="match status" value="1"/>
</dbReference>
<protein>
    <recommendedName>
        <fullName evidence="9">Caspase recruitment domain-containing protein 14</fullName>
    </recommendedName>
</protein>
<feature type="region of interest" description="Disordered" evidence="4">
    <location>
        <begin position="618"/>
        <end position="641"/>
    </location>
</feature>
<evidence type="ECO:0000313" key="8">
    <source>
        <dbReference type="Proteomes" id="UP001274896"/>
    </source>
</evidence>
<dbReference type="InterPro" id="IPR001478">
    <property type="entry name" value="PDZ"/>
</dbReference>
<feature type="coiled-coil region" evidence="3">
    <location>
        <begin position="478"/>
        <end position="505"/>
    </location>
</feature>
<reference evidence="7" key="1">
    <citation type="submission" date="2023-06" db="EMBL/GenBank/DDBJ databases">
        <title>Male Hemibagrus guttatus genome.</title>
        <authorList>
            <person name="Bian C."/>
        </authorList>
    </citation>
    <scope>NUCLEOTIDE SEQUENCE</scope>
    <source>
        <strain evidence="7">Male_cb2023</strain>
        <tissue evidence="7">Muscle</tissue>
    </source>
</reference>
<dbReference type="Gene3D" id="2.30.42.10">
    <property type="match status" value="1"/>
</dbReference>
<evidence type="ECO:0000256" key="2">
    <source>
        <dbReference type="ARBA" id="ARBA00023054"/>
    </source>
</evidence>